<dbReference type="InterPro" id="IPR002877">
    <property type="entry name" value="RNA_MeTrfase_FtsJ_dom"/>
</dbReference>
<evidence type="ECO:0000256" key="14">
    <source>
        <dbReference type="ARBA" id="ARBA00075600"/>
    </source>
</evidence>
<feature type="domain" description="Adrift-type SAM-dependent 2'-O-MTase" evidence="18">
    <location>
        <begin position="133"/>
        <end position="346"/>
    </location>
</feature>
<keyword evidence="9 17" id="KW-0949">S-adenosyl-L-methionine</keyword>
<evidence type="ECO:0000256" key="15">
    <source>
        <dbReference type="ARBA" id="ARBA00078839"/>
    </source>
</evidence>
<evidence type="ECO:0000256" key="10">
    <source>
        <dbReference type="ARBA" id="ARBA00023042"/>
    </source>
</evidence>
<evidence type="ECO:0000256" key="2">
    <source>
        <dbReference type="ARBA" id="ARBA00004496"/>
    </source>
</evidence>
<gene>
    <name evidence="19" type="primary">CMTR2</name>
    <name evidence="19" type="synonym">cmtr2</name>
</gene>
<dbReference type="GeneTree" id="ENSGT00940000161773"/>
<feature type="binding site" evidence="17">
    <location>
        <position position="191"/>
    </location>
    <ligand>
        <name>S-adenosyl-L-methionine</name>
        <dbReference type="ChEBI" id="CHEBI:59789"/>
    </ligand>
</feature>
<dbReference type="GO" id="GO:0120550">
    <property type="term" value="F:methyltransferase cap2 activity"/>
    <property type="evidence" value="ECO:0007669"/>
    <property type="project" value="UniProtKB-EC"/>
</dbReference>
<evidence type="ECO:0000256" key="7">
    <source>
        <dbReference type="ARBA" id="ARBA00022664"/>
    </source>
</evidence>
<comment type="function">
    <text evidence="13">S-adenosyl-L-methionine-dependent methyltransferase that mediates mRNA cap2 2'-O-ribose methylation to the 5'-cap structure of mRNAs. Methylates the ribose of the second nucleotide of a m(7)GpppG-capped mRNA and small nuclear RNA (snRNA) (cap0) to produce m(7)GpppRmpNm (cap2). Recognizes a guanosine cap on RNA independently of its N(7) methylation status. Display cap2 methylation on both cap0 and cap1. Displays a preference for cap1 RNAs.</text>
</comment>
<dbReference type="InterPro" id="IPR029063">
    <property type="entry name" value="SAM-dependent_MTases_sf"/>
</dbReference>
<comment type="subcellular location">
    <subcellularLocation>
        <location evidence="2">Cytoplasm</location>
    </subcellularLocation>
    <subcellularLocation>
        <location evidence="1">Nucleus</location>
    </subcellularLocation>
</comment>
<evidence type="ECO:0000256" key="17">
    <source>
        <dbReference type="PROSITE-ProRule" id="PRU00946"/>
    </source>
</evidence>
<evidence type="ECO:0000256" key="12">
    <source>
        <dbReference type="ARBA" id="ARBA00049477"/>
    </source>
</evidence>
<evidence type="ECO:0000256" key="6">
    <source>
        <dbReference type="ARBA" id="ARBA00022603"/>
    </source>
</evidence>
<keyword evidence="5" id="KW-0963">Cytoplasm</keyword>
<dbReference type="FunFam" id="3.40.50.12760:FF:000003">
    <property type="entry name" value="Cap methyltransferase 2"/>
    <property type="match status" value="1"/>
</dbReference>
<dbReference type="GO" id="GO:0004483">
    <property type="term" value="F:methyltransferase cap1 activity"/>
    <property type="evidence" value="ECO:0007669"/>
    <property type="project" value="UniProtKB-ARBA"/>
</dbReference>
<evidence type="ECO:0000256" key="5">
    <source>
        <dbReference type="ARBA" id="ARBA00022490"/>
    </source>
</evidence>
<evidence type="ECO:0000256" key="3">
    <source>
        <dbReference type="ARBA" id="ARBA00012770"/>
    </source>
</evidence>
<accession>A0A8C9TP42</accession>
<dbReference type="FunFam" id="3.40.50.12760:FF:000002">
    <property type="entry name" value="Cap methyltransferase 2"/>
    <property type="match status" value="1"/>
</dbReference>
<evidence type="ECO:0000313" key="19">
    <source>
        <dbReference type="Ensembl" id="ENSSFOP00015054579.1"/>
    </source>
</evidence>
<reference evidence="19" key="2">
    <citation type="submission" date="2025-08" db="UniProtKB">
        <authorList>
            <consortium name="Ensembl"/>
        </authorList>
    </citation>
    <scope>IDENTIFICATION</scope>
</reference>
<dbReference type="OrthoDB" id="429597at2759"/>
<evidence type="ECO:0000256" key="8">
    <source>
        <dbReference type="ARBA" id="ARBA00022679"/>
    </source>
</evidence>
<dbReference type="GO" id="GO:0032259">
    <property type="term" value="P:methylation"/>
    <property type="evidence" value="ECO:0007669"/>
    <property type="project" value="UniProtKB-KW"/>
</dbReference>
<dbReference type="Pfam" id="PF01728">
    <property type="entry name" value="FtsJ"/>
    <property type="match status" value="1"/>
</dbReference>
<evidence type="ECO:0000259" key="18">
    <source>
        <dbReference type="PROSITE" id="PS51614"/>
    </source>
</evidence>
<reference evidence="19" key="3">
    <citation type="submission" date="2025-09" db="UniProtKB">
        <authorList>
            <consortium name="Ensembl"/>
        </authorList>
    </citation>
    <scope>IDENTIFICATION</scope>
</reference>
<evidence type="ECO:0000256" key="9">
    <source>
        <dbReference type="ARBA" id="ARBA00022691"/>
    </source>
</evidence>
<dbReference type="GO" id="GO:0005634">
    <property type="term" value="C:nucleus"/>
    <property type="evidence" value="ECO:0007669"/>
    <property type="project" value="UniProtKB-SubCell"/>
</dbReference>
<name>A0A8C9TP42_SCLFO</name>
<sequence>MRGKWIFVHVEAVFLEERCKMMSRMQGMKQHIKTEKAPNSCFSLDVVSEIQELFSKITTYFKPHSEEWQLPDPKECLVHASYQHTRLQALKNSLNDVKNRLSDKNLEVWHQHTSFTNRAGKITAHVRAAANAEVCTQAWCKFYEILGTFSVIPNQAMQRGELRSVHLCEAPGAFIASLNHYLKSKSLYCDWTWVANTLNPYYEGNQSGTMIIDDRLIANTLPWWFFGSDNTGDIMLQKHLLELQSFTRNMRTVDLVTADGSFDCQGNPDEQEALVAPLHYCEAVAALLLLSQGGSFVLKMFTLYEHSSVCLLYLLNCSFRSVHVFKPATSKAGNSEVYVVCLEYCSKETLRPLLSKMIRNFGPDILSRGVLFPNSLIPVTFLRQHEEICSYFYKHQVQTITENLQLFQSMTAEQQQKLNNLRDCAVEFYMDRFQVRHLHRSKWLSKNTVQGSIANSKLLGYRKQVGSFNERKKLESLAWKEKVLKGFYKAQVEEHTLQAMGSDCVLVGPAVDCDIDSWYVLVGATMGKVRSSPFCDLELLNNLNEALEQSSLIKDHAEPAKGHLVPLCSVCRILSPQSILSDVFSHSYTLSDHATYDKSQCCVVVGSSSFLSHLPEKGKTLRKVSQELLRPSLDRLTLHDGDPQYQHELLSCILQSFHSLQTGASLVLPILSAFTRFTAGLVLALHQCFRSITFRCPAAADSLGSVAVLLCMDYQQPPNSLLTFLEDVRCQMSSIPPTGSACQVLQFVPVEVLFKGALPEFLWNVNTAIAKHRLHVLIAAEQSLIMQAGQII</sequence>
<dbReference type="InterPro" id="IPR025807">
    <property type="entry name" value="Adrift-typ_MeTrfase"/>
</dbReference>
<evidence type="ECO:0000313" key="20">
    <source>
        <dbReference type="Proteomes" id="UP000694397"/>
    </source>
</evidence>
<feature type="active site" description="Proton acceptor" evidence="17">
    <location>
        <position position="299"/>
    </location>
</feature>
<evidence type="ECO:0000256" key="11">
    <source>
        <dbReference type="ARBA" id="ARBA00023242"/>
    </source>
</evidence>
<dbReference type="PANTHER" id="PTHR16121:SF2">
    <property type="entry name" value="CAP-SPECIFIC MRNA (NUCLEOSIDE-2'-O-)-METHYLTRANSFERASE 2"/>
    <property type="match status" value="1"/>
</dbReference>
<dbReference type="GO" id="GO:0005737">
    <property type="term" value="C:cytoplasm"/>
    <property type="evidence" value="ECO:0007669"/>
    <property type="project" value="UniProtKB-SubCell"/>
</dbReference>
<evidence type="ECO:0000256" key="13">
    <source>
        <dbReference type="ARBA" id="ARBA00059552"/>
    </source>
</evidence>
<dbReference type="Proteomes" id="UP000694397">
    <property type="component" value="Chromosome 7"/>
</dbReference>
<keyword evidence="11" id="KW-0539">Nucleus</keyword>
<organism evidence="19 20">
    <name type="scientific">Scleropages formosus</name>
    <name type="common">Asian bonytongue</name>
    <name type="synonym">Osteoglossum formosum</name>
    <dbReference type="NCBI Taxonomy" id="113540"/>
    <lineage>
        <taxon>Eukaryota</taxon>
        <taxon>Metazoa</taxon>
        <taxon>Chordata</taxon>
        <taxon>Craniata</taxon>
        <taxon>Vertebrata</taxon>
        <taxon>Euteleostomi</taxon>
        <taxon>Actinopterygii</taxon>
        <taxon>Neopterygii</taxon>
        <taxon>Teleostei</taxon>
        <taxon>Osteoglossocephala</taxon>
        <taxon>Osteoglossomorpha</taxon>
        <taxon>Osteoglossiformes</taxon>
        <taxon>Osteoglossidae</taxon>
        <taxon>Scleropages</taxon>
    </lineage>
</organism>
<dbReference type="SUPFAM" id="SSF53335">
    <property type="entry name" value="S-adenosyl-L-methionine-dependent methyltransferases"/>
    <property type="match status" value="1"/>
</dbReference>
<feature type="binding site" evidence="17">
    <location>
        <position position="172"/>
    </location>
    <ligand>
        <name>S-adenosyl-L-methionine</name>
        <dbReference type="ChEBI" id="CHEBI:59789"/>
    </ligand>
</feature>
<keyword evidence="20" id="KW-1185">Reference proteome</keyword>
<dbReference type="EC" id="2.1.1.296" evidence="3"/>
<protein>
    <recommendedName>
        <fullName evidence="4">Cap-specific mRNA (nucleoside-2'-O-)-methyltransferase 2</fullName>
        <ecNumber evidence="3">2.1.1.296</ecNumber>
    </recommendedName>
    <alternativeName>
        <fullName evidence="16">Cap methyltransferase 2</fullName>
    </alternativeName>
    <alternativeName>
        <fullName evidence="14">Cap2 2'O-ribose methyltransferase 2</fullName>
    </alternativeName>
    <alternativeName>
        <fullName evidence="15">FtsJ methyltransferase domain-containing protein 1</fullName>
    </alternativeName>
</protein>
<dbReference type="PANTHER" id="PTHR16121">
    <property type="entry name" value="CAP-SPECIFIC MRNA (NUCLEOSIDE-2'-O-)-METHYLTRANSFERASE 1-RELATED"/>
    <property type="match status" value="1"/>
</dbReference>
<keyword evidence="10" id="KW-0506">mRNA capping</keyword>
<dbReference type="Ensembl" id="ENSSFOT00015053292.1">
    <property type="protein sequence ID" value="ENSSFOP00015054579.1"/>
    <property type="gene ID" value="ENSSFOG00015028047.1"/>
</dbReference>
<reference evidence="19 20" key="1">
    <citation type="submission" date="2019-04" db="EMBL/GenBank/DDBJ databases">
        <authorList>
            <consortium name="Wellcome Sanger Institute Data Sharing"/>
        </authorList>
    </citation>
    <scope>NUCLEOTIDE SEQUENCE [LARGE SCALE GENOMIC DNA]</scope>
</reference>
<proteinExistence type="predicted"/>
<evidence type="ECO:0000256" key="4">
    <source>
        <dbReference type="ARBA" id="ARBA00021134"/>
    </source>
</evidence>
<dbReference type="Gene3D" id="3.40.50.12760">
    <property type="match status" value="2"/>
</dbReference>
<dbReference type="AlphaFoldDB" id="A0A8C9TP42"/>
<keyword evidence="6 17" id="KW-0489">Methyltransferase</keyword>
<keyword evidence="7" id="KW-0507">mRNA processing</keyword>
<dbReference type="GO" id="GO:0006370">
    <property type="term" value="P:7-methylguanosine mRNA capping"/>
    <property type="evidence" value="ECO:0007669"/>
    <property type="project" value="UniProtKB-KW"/>
</dbReference>
<dbReference type="InterPro" id="IPR050851">
    <property type="entry name" value="mRNA_Cap_2O-Ribose_MeTrfase"/>
</dbReference>
<evidence type="ECO:0000256" key="16">
    <source>
        <dbReference type="ARBA" id="ARBA00081266"/>
    </source>
</evidence>
<dbReference type="PROSITE" id="PS51614">
    <property type="entry name" value="SAM_MT_ADRIFT"/>
    <property type="match status" value="1"/>
</dbReference>
<feature type="binding site" evidence="17">
    <location>
        <position position="259"/>
    </location>
    <ligand>
        <name>S-adenosyl-L-methionine</name>
        <dbReference type="ChEBI" id="CHEBI:59789"/>
    </ligand>
</feature>
<keyword evidence="8 17" id="KW-0808">Transferase</keyword>
<comment type="catalytic activity">
    <reaction evidence="12">
        <text>a 5'-end (N(7)-methyl 5'-triphosphoguanosine)-(2'-O-methyl-ribonucleoside)-(ribonucleotide) in mRNA + S-adenosyl-L-methionine = a 5'-end (N(7)-methyl 5'-triphosphoguanosine)-(2'-O-methyl-ribonucleoside)-(2'-O-methyl-ribonucleotide) in mRNA + S-adenosyl-L-homocysteine + H(+)</text>
        <dbReference type="Rhea" id="RHEA:67024"/>
        <dbReference type="Rhea" id="RHEA-COMP:17169"/>
        <dbReference type="Rhea" id="RHEA-COMP:17170"/>
        <dbReference type="ChEBI" id="CHEBI:15378"/>
        <dbReference type="ChEBI" id="CHEBI:57856"/>
        <dbReference type="ChEBI" id="CHEBI:59789"/>
        <dbReference type="ChEBI" id="CHEBI:167612"/>
        <dbReference type="ChEBI" id="CHEBI:167614"/>
        <dbReference type="EC" id="2.1.1.296"/>
    </reaction>
</comment>
<evidence type="ECO:0000256" key="1">
    <source>
        <dbReference type="ARBA" id="ARBA00004123"/>
    </source>
</evidence>